<protein>
    <submittedName>
        <fullName evidence="2">Uncharacterized protein</fullName>
    </submittedName>
</protein>
<gene>
    <name evidence="2" type="ORF">CON36_31155</name>
</gene>
<dbReference type="Proteomes" id="UP000219922">
    <property type="component" value="Unassembled WGS sequence"/>
</dbReference>
<accession>A0A9X6XVS7</accession>
<sequence length="148" mass="17114">MEFVYDGSHLIQNEIDEEKIFSYTNGVSLWMIFNNIENTRKCLIKLDDEVIAEFKKVTEGEAFVQGMIMCAERQGEFFVKVDKQPLVVQDSELQAEFVKLRNEMAKLKNEKEKAQALAGKLIKGIMKDKAENTEQKIRGILEKHVQEI</sequence>
<feature type="coiled-coil region" evidence="1">
    <location>
        <begin position="90"/>
        <end position="120"/>
    </location>
</feature>
<name>A0A9X6XVS7_BACCE</name>
<proteinExistence type="predicted"/>
<keyword evidence="1" id="KW-0175">Coiled coil</keyword>
<comment type="caution">
    <text evidence="2">The sequence shown here is derived from an EMBL/GenBank/DDBJ whole genome shotgun (WGS) entry which is preliminary data.</text>
</comment>
<evidence type="ECO:0000313" key="2">
    <source>
        <dbReference type="EMBL" id="PDZ94939.1"/>
    </source>
</evidence>
<dbReference type="AlphaFoldDB" id="A0A9X6XVS7"/>
<evidence type="ECO:0000313" key="3">
    <source>
        <dbReference type="Proteomes" id="UP000219922"/>
    </source>
</evidence>
<organism evidence="2 3">
    <name type="scientific">Bacillus cereus</name>
    <dbReference type="NCBI Taxonomy" id="1396"/>
    <lineage>
        <taxon>Bacteria</taxon>
        <taxon>Bacillati</taxon>
        <taxon>Bacillota</taxon>
        <taxon>Bacilli</taxon>
        <taxon>Bacillales</taxon>
        <taxon>Bacillaceae</taxon>
        <taxon>Bacillus</taxon>
        <taxon>Bacillus cereus group</taxon>
    </lineage>
</organism>
<dbReference type="EMBL" id="NVMX01000090">
    <property type="protein sequence ID" value="PDZ94939.1"/>
    <property type="molecule type" value="Genomic_DNA"/>
</dbReference>
<dbReference type="RefSeq" id="WP_098006422.1">
    <property type="nucleotide sequence ID" value="NZ_NVMX01000090.1"/>
</dbReference>
<reference evidence="2 3" key="1">
    <citation type="submission" date="2017-09" db="EMBL/GenBank/DDBJ databases">
        <title>Large-scale bioinformatics analysis of Bacillus genomes uncovers conserved roles of natural products in bacterial physiology.</title>
        <authorList>
            <consortium name="Agbiome Team Llc"/>
            <person name="Bleich R.M."/>
            <person name="Grubbs K.J."/>
            <person name="Santa Maria K.C."/>
            <person name="Allen S.E."/>
            <person name="Farag S."/>
            <person name="Shank E.A."/>
            <person name="Bowers A."/>
        </authorList>
    </citation>
    <scope>NUCLEOTIDE SEQUENCE [LARGE SCALE GENOMIC DNA]</scope>
    <source>
        <strain evidence="2 3">AFS092789</strain>
    </source>
</reference>
<evidence type="ECO:0000256" key="1">
    <source>
        <dbReference type="SAM" id="Coils"/>
    </source>
</evidence>